<evidence type="ECO:0000256" key="1">
    <source>
        <dbReference type="ARBA" id="ARBA00008985"/>
    </source>
</evidence>
<proteinExistence type="inferred from homology"/>
<dbReference type="PANTHER" id="PTHR13035">
    <property type="entry name" value="PROTEIN N-TERMINAL GLUTAMINE AMIDOHYDROLASE"/>
    <property type="match status" value="1"/>
</dbReference>
<evidence type="ECO:0000256" key="4">
    <source>
        <dbReference type="ARBA" id="ARBA00021247"/>
    </source>
</evidence>
<comment type="catalytic activity">
    <reaction evidence="7 8">
        <text>N-terminal L-glutaminyl-[protein] + H2O = N-terminal L-glutamyl-[protein] + NH4(+)</text>
        <dbReference type="Rhea" id="RHEA:50680"/>
        <dbReference type="Rhea" id="RHEA-COMP:12668"/>
        <dbReference type="Rhea" id="RHEA-COMP:12777"/>
        <dbReference type="ChEBI" id="CHEBI:15377"/>
        <dbReference type="ChEBI" id="CHEBI:28938"/>
        <dbReference type="ChEBI" id="CHEBI:64721"/>
        <dbReference type="ChEBI" id="CHEBI:64722"/>
        <dbReference type="EC" id="3.5.1.122"/>
    </reaction>
</comment>
<evidence type="ECO:0000256" key="9">
    <source>
        <dbReference type="SAM" id="MobiDB-lite"/>
    </source>
</evidence>
<feature type="region of interest" description="Disordered" evidence="9">
    <location>
        <begin position="88"/>
        <end position="108"/>
    </location>
</feature>
<comment type="caution">
    <text evidence="11">The sequence shown here is derived from an EMBL/GenBank/DDBJ whole genome shotgun (WGS) entry which is preliminary data.</text>
</comment>
<evidence type="ECO:0000256" key="8">
    <source>
        <dbReference type="RuleBase" id="RU367082"/>
    </source>
</evidence>
<accession>A0ABQ8KUK9</accession>
<name>A0ABQ8KUK9_9APHY</name>
<comment type="function">
    <text evidence="8">Mediates the side-chain deamidation of N-terminal glutamine residues to glutamate, an important step in N-end rule pathway of protein degradation. Conversion of the resulting N-terminal glutamine to glutamate renders the protein susceptible to arginylation, polyubiquitination and degradation as specified by the N-end rule. Does not act on substrates with internal or C-terminal glutamine and does not act on non-glutamine residues in any position.</text>
</comment>
<comment type="similarity">
    <text evidence="1 8">Belongs to the NTAQ1 family.</text>
</comment>
<protein>
    <recommendedName>
        <fullName evidence="4 8">Protein N-terminal glutamine amidohydrolase</fullName>
        <ecNumber evidence="3 8">3.5.1.122</ecNumber>
    </recommendedName>
    <alternativeName>
        <fullName evidence="6 8">Protein NH2-terminal glutamine deamidase</fullName>
    </alternativeName>
</protein>
<evidence type="ECO:0000313" key="12">
    <source>
        <dbReference type="Proteomes" id="UP000814176"/>
    </source>
</evidence>
<evidence type="ECO:0000313" key="11">
    <source>
        <dbReference type="EMBL" id="KAH9842532.1"/>
    </source>
</evidence>
<dbReference type="InterPro" id="IPR037132">
    <property type="entry name" value="N_Gln_amidohydro_ab_roll_sf"/>
</dbReference>
<dbReference type="EMBL" id="JADCUA010000002">
    <property type="protein sequence ID" value="KAH9842532.1"/>
    <property type="molecule type" value="Genomic_DNA"/>
</dbReference>
<evidence type="ECO:0000256" key="3">
    <source>
        <dbReference type="ARBA" id="ARBA00012718"/>
    </source>
</evidence>
<dbReference type="EC" id="3.5.1.122" evidence="3 8"/>
<dbReference type="InterPro" id="IPR023128">
    <property type="entry name" value="Prot_N_Gln_amidohydro_ab_roll"/>
</dbReference>
<dbReference type="Proteomes" id="UP000814176">
    <property type="component" value="Unassembled WGS sequence"/>
</dbReference>
<evidence type="ECO:0000259" key="10">
    <source>
        <dbReference type="Pfam" id="PF09764"/>
    </source>
</evidence>
<feature type="compositionally biased region" description="Basic and acidic residues" evidence="9">
    <location>
        <begin position="88"/>
        <end position="102"/>
    </location>
</feature>
<dbReference type="Gene3D" id="3.10.620.10">
    <property type="entry name" value="Protein N-terminal glutamine amidohydrolase, alpha beta roll"/>
    <property type="match status" value="1"/>
</dbReference>
<gene>
    <name evidence="11" type="ORF">C8Q71DRAFT_207263</name>
</gene>
<comment type="subunit">
    <text evidence="2 8">Monomer.</text>
</comment>
<evidence type="ECO:0000256" key="7">
    <source>
        <dbReference type="ARBA" id="ARBA00048768"/>
    </source>
</evidence>
<evidence type="ECO:0000256" key="6">
    <source>
        <dbReference type="ARBA" id="ARBA00029677"/>
    </source>
</evidence>
<reference evidence="11 12" key="1">
    <citation type="journal article" date="2021" name="Environ. Microbiol.">
        <title>Gene family expansions and transcriptome signatures uncover fungal adaptations to wood decay.</title>
        <authorList>
            <person name="Hage H."/>
            <person name="Miyauchi S."/>
            <person name="Viragh M."/>
            <person name="Drula E."/>
            <person name="Min B."/>
            <person name="Chaduli D."/>
            <person name="Navarro D."/>
            <person name="Favel A."/>
            <person name="Norest M."/>
            <person name="Lesage-Meessen L."/>
            <person name="Balint B."/>
            <person name="Merenyi Z."/>
            <person name="de Eugenio L."/>
            <person name="Morin E."/>
            <person name="Martinez A.T."/>
            <person name="Baldrian P."/>
            <person name="Stursova M."/>
            <person name="Martinez M.J."/>
            <person name="Novotny C."/>
            <person name="Magnuson J.K."/>
            <person name="Spatafora J.W."/>
            <person name="Maurice S."/>
            <person name="Pangilinan J."/>
            <person name="Andreopoulos W."/>
            <person name="LaButti K."/>
            <person name="Hundley H."/>
            <person name="Na H."/>
            <person name="Kuo A."/>
            <person name="Barry K."/>
            <person name="Lipzen A."/>
            <person name="Henrissat B."/>
            <person name="Riley R."/>
            <person name="Ahrendt S."/>
            <person name="Nagy L.G."/>
            <person name="Grigoriev I.V."/>
            <person name="Martin F."/>
            <person name="Rosso M.N."/>
        </authorList>
    </citation>
    <scope>NUCLEOTIDE SEQUENCE [LARGE SCALE GENOMIC DNA]</scope>
    <source>
        <strain evidence="11 12">CIRM-BRFM 1785</strain>
    </source>
</reference>
<feature type="domain" description="Protein N-terminal glutamine amidohydrolase alpha beta roll" evidence="10">
    <location>
        <begin position="19"/>
        <end position="248"/>
    </location>
</feature>
<organism evidence="11 12">
    <name type="scientific">Rhodofomes roseus</name>
    <dbReference type="NCBI Taxonomy" id="34475"/>
    <lineage>
        <taxon>Eukaryota</taxon>
        <taxon>Fungi</taxon>
        <taxon>Dikarya</taxon>
        <taxon>Basidiomycota</taxon>
        <taxon>Agaricomycotina</taxon>
        <taxon>Agaricomycetes</taxon>
        <taxon>Polyporales</taxon>
        <taxon>Rhodofomes</taxon>
    </lineage>
</organism>
<sequence length="260" mass="29003">MSVKQKQHMPPPLPPDSIYTSCYCEENVYLLAQAFASTAGADADWPWQASVVFISNHGKTVALWSQKAREDVVVWDYHVILVLRSREHMQSSEQDPTHREGGPQRTQAAGDSWVYDFDTRLAVPSRWADYVSKTFPYVFDGGFSTPLEYQSLFRVVPAAAYLDHFASDRSHMLRDGPGSTAHYTAAPPSYPILCGKRANGSGIKNNLMDAYVSMVLREPPPPKPEIRPTETDADLGSPYGEVMHMSDFLRWLSGDKGDGT</sequence>
<dbReference type="RefSeq" id="XP_047783579.1">
    <property type="nucleotide sequence ID" value="XM_047917014.1"/>
</dbReference>
<evidence type="ECO:0000256" key="2">
    <source>
        <dbReference type="ARBA" id="ARBA00011245"/>
    </source>
</evidence>
<dbReference type="Pfam" id="PF09764">
    <property type="entry name" value="Nt_Gln_amidase"/>
    <property type="match status" value="1"/>
</dbReference>
<dbReference type="InterPro" id="IPR039733">
    <property type="entry name" value="NTAQ1"/>
</dbReference>
<keyword evidence="5 8" id="KW-0378">Hydrolase</keyword>
<dbReference type="PANTHER" id="PTHR13035:SF0">
    <property type="entry name" value="PROTEIN N-TERMINAL GLUTAMINE AMIDOHYDROLASE"/>
    <property type="match status" value="1"/>
</dbReference>
<dbReference type="GeneID" id="71997746"/>
<evidence type="ECO:0000256" key="5">
    <source>
        <dbReference type="ARBA" id="ARBA00022801"/>
    </source>
</evidence>
<keyword evidence="12" id="KW-1185">Reference proteome</keyword>